<keyword evidence="4" id="KW-0472">Membrane</keyword>
<keyword evidence="4" id="KW-0812">Transmembrane</keyword>
<keyword evidence="7" id="KW-1185">Reference proteome</keyword>
<sequence>MLFLRSALFNLLFYGLLVVMLVVGIPLLLAPERTVKAYARLWGRLSIGLLAAICGVRLVYRGLDRVPSGGLIIAAKHQSFLDILTLLPLAPSFTYVMKQELAWIPLFGPLMLRGGMIAIDRSKGRQVMGMLNERVREVLAKGQQLIIFPEGTRRPPGAEPIYKSGVAHLYAATGATCLPVALNSGVFWPRRSFIRYPGTLVVEILEPIGPGLDKSAFQAKLQDELETASNRLLETLRRDKVGSL</sequence>
<comment type="pathway">
    <text evidence="1">Lipid metabolism.</text>
</comment>
<dbReference type="CDD" id="cd07989">
    <property type="entry name" value="LPLAT_AGPAT-like"/>
    <property type="match status" value="1"/>
</dbReference>
<protein>
    <submittedName>
        <fullName evidence="6">1-acyl-sn-glycerol-3-phosphate acyltransferase</fullName>
    </submittedName>
</protein>
<accession>A0AA41YTT4</accession>
<reference evidence="6" key="1">
    <citation type="submission" date="2022-05" db="EMBL/GenBank/DDBJ databases">
        <authorList>
            <person name="Pankratov T."/>
        </authorList>
    </citation>
    <scope>NUCLEOTIDE SEQUENCE</scope>
    <source>
        <strain evidence="6">BP6-180914</strain>
    </source>
</reference>
<dbReference type="SMART" id="SM00563">
    <property type="entry name" value="PlsC"/>
    <property type="match status" value="1"/>
</dbReference>
<dbReference type="RefSeq" id="WP_282584388.1">
    <property type="nucleotide sequence ID" value="NZ_JAMOIM010000004.1"/>
</dbReference>
<dbReference type="GO" id="GO:0006654">
    <property type="term" value="P:phosphatidic acid biosynthetic process"/>
    <property type="evidence" value="ECO:0007669"/>
    <property type="project" value="TreeGrafter"/>
</dbReference>
<keyword evidence="4" id="KW-1133">Transmembrane helix</keyword>
<proteinExistence type="predicted"/>
<dbReference type="EMBL" id="JAMOIM010000004">
    <property type="protein sequence ID" value="MCW6508034.1"/>
    <property type="molecule type" value="Genomic_DNA"/>
</dbReference>
<evidence type="ECO:0000313" key="6">
    <source>
        <dbReference type="EMBL" id="MCW6508034.1"/>
    </source>
</evidence>
<dbReference type="GO" id="GO:0003841">
    <property type="term" value="F:1-acylglycerol-3-phosphate O-acyltransferase activity"/>
    <property type="evidence" value="ECO:0007669"/>
    <property type="project" value="TreeGrafter"/>
</dbReference>
<feature type="transmembrane region" description="Helical" evidence="4">
    <location>
        <begin position="7"/>
        <end position="29"/>
    </location>
</feature>
<gene>
    <name evidence="6" type="ORF">M8523_08370</name>
</gene>
<evidence type="ECO:0000313" key="7">
    <source>
        <dbReference type="Proteomes" id="UP001165667"/>
    </source>
</evidence>
<evidence type="ECO:0000259" key="5">
    <source>
        <dbReference type="SMART" id="SM00563"/>
    </source>
</evidence>
<comment type="caution">
    <text evidence="6">The sequence shown here is derived from an EMBL/GenBank/DDBJ whole genome shotgun (WGS) entry which is preliminary data.</text>
</comment>
<evidence type="ECO:0000256" key="3">
    <source>
        <dbReference type="ARBA" id="ARBA00023315"/>
    </source>
</evidence>
<evidence type="ECO:0000256" key="4">
    <source>
        <dbReference type="SAM" id="Phobius"/>
    </source>
</evidence>
<evidence type="ECO:0000256" key="1">
    <source>
        <dbReference type="ARBA" id="ARBA00005189"/>
    </source>
</evidence>
<dbReference type="Proteomes" id="UP001165667">
    <property type="component" value="Unassembled WGS sequence"/>
</dbReference>
<organism evidence="6 7">
    <name type="scientific">Lichenifustis flavocetrariae</name>
    <dbReference type="NCBI Taxonomy" id="2949735"/>
    <lineage>
        <taxon>Bacteria</taxon>
        <taxon>Pseudomonadati</taxon>
        <taxon>Pseudomonadota</taxon>
        <taxon>Alphaproteobacteria</taxon>
        <taxon>Hyphomicrobiales</taxon>
        <taxon>Lichenihabitantaceae</taxon>
        <taxon>Lichenifustis</taxon>
    </lineage>
</organism>
<dbReference type="Pfam" id="PF01553">
    <property type="entry name" value="Acyltransferase"/>
    <property type="match status" value="1"/>
</dbReference>
<dbReference type="SUPFAM" id="SSF69593">
    <property type="entry name" value="Glycerol-3-phosphate (1)-acyltransferase"/>
    <property type="match status" value="1"/>
</dbReference>
<feature type="domain" description="Phospholipid/glycerol acyltransferase" evidence="5">
    <location>
        <begin position="71"/>
        <end position="185"/>
    </location>
</feature>
<keyword evidence="3 6" id="KW-0012">Acyltransferase</keyword>
<evidence type="ECO:0000256" key="2">
    <source>
        <dbReference type="ARBA" id="ARBA00022679"/>
    </source>
</evidence>
<dbReference type="PANTHER" id="PTHR10434">
    <property type="entry name" value="1-ACYL-SN-GLYCEROL-3-PHOSPHATE ACYLTRANSFERASE"/>
    <property type="match status" value="1"/>
</dbReference>
<dbReference type="AlphaFoldDB" id="A0AA41YTT4"/>
<dbReference type="PANTHER" id="PTHR10434:SF40">
    <property type="entry name" value="1-ACYL-SN-GLYCEROL-3-PHOSPHATE ACYLTRANSFERASE"/>
    <property type="match status" value="1"/>
</dbReference>
<keyword evidence="2" id="KW-0808">Transferase</keyword>
<dbReference type="InterPro" id="IPR002123">
    <property type="entry name" value="Plipid/glycerol_acylTrfase"/>
</dbReference>
<name>A0AA41YTT4_9HYPH</name>